<dbReference type="AlphaFoldDB" id="D5BTI8"/>
<dbReference type="HOGENOM" id="CLU_006533_9_3_5"/>
<evidence type="ECO:0000259" key="2">
    <source>
        <dbReference type="Pfam" id="PF03109"/>
    </source>
</evidence>
<proteinExistence type="inferred from homology"/>
<dbReference type="Proteomes" id="UP000007460">
    <property type="component" value="Chromosome"/>
</dbReference>
<dbReference type="InterPro" id="IPR050154">
    <property type="entry name" value="UbiB_kinase"/>
</dbReference>
<dbReference type="PANTHER" id="PTHR10566:SF113">
    <property type="entry name" value="PROTEIN ACTIVITY OF BC1 COMPLEX KINASE 7, CHLOROPLASTIC"/>
    <property type="match status" value="1"/>
</dbReference>
<protein>
    <submittedName>
        <fullName evidence="3">Abc1 protein</fullName>
        <ecNumber evidence="3">1.14.13.-</ecNumber>
    </submittedName>
</protein>
<organism evidence="3 4">
    <name type="scientific">Puniceispirillum marinum (strain IMCC1322)</name>
    <dbReference type="NCBI Taxonomy" id="488538"/>
    <lineage>
        <taxon>Bacteria</taxon>
        <taxon>Pseudomonadati</taxon>
        <taxon>Pseudomonadota</taxon>
        <taxon>Alphaproteobacteria</taxon>
        <taxon>Candidatus Puniceispirillales</taxon>
        <taxon>Candidatus Puniceispirillaceae</taxon>
        <taxon>Candidatus Puniceispirillum</taxon>
    </lineage>
</organism>
<evidence type="ECO:0000256" key="1">
    <source>
        <dbReference type="ARBA" id="ARBA00009670"/>
    </source>
</evidence>
<sequence>MTSEDNKSPDRERQFGGRLRRYAKVTSTMGGLAARVAGERYLGFDIDRGKHAADLRKALGGLKGPIMKVAQILSTIPDALPPEYADELASLQADAPAMGWLFTRRRMASELGADWQDKFTSFTRDAVSAASLGQVHQATSLEGETLAVKLQYPDMQSAIEADLRQLKLLFQLYERYDSAISTRDIYDELSDRLKEELDYRREAANLKLYSYMLRDEPVVTLPEYVPELSTDRLLTMSWLDGTRVMPFLETNPSQETRNEIAKNMFRVWYVPFYYYGVIHGDPHLGNYSLRQDNSINLMDFGSIRLFRPQFVAGVIELYKALRDQNRDQAVDAYERWGFTGLDNEAISVLNMWAEFIYAPLLENKVRPIQEMRNGKAGRELAGKVHQELKRIGGIKPPREFVLMDRAAVGLGSVFMHLGAEVNWHNLFHDLIDDFDVNKLAQRQSEATKFADIPEGLI</sequence>
<dbReference type="STRING" id="488538.SAR116_1342"/>
<keyword evidence="4" id="KW-1185">Reference proteome</keyword>
<comment type="similarity">
    <text evidence="1">Belongs to the protein kinase superfamily. ADCK protein kinase family.</text>
</comment>
<evidence type="ECO:0000313" key="4">
    <source>
        <dbReference type="Proteomes" id="UP000007460"/>
    </source>
</evidence>
<dbReference type="EC" id="1.14.13.-" evidence="3"/>
<keyword evidence="3" id="KW-0560">Oxidoreductase</keyword>
<name>D5BTI8_PUNMI</name>
<dbReference type="RefSeq" id="WP_013046212.1">
    <property type="nucleotide sequence ID" value="NC_014010.1"/>
</dbReference>
<dbReference type="Pfam" id="PF03109">
    <property type="entry name" value="ABC1"/>
    <property type="match status" value="1"/>
</dbReference>
<dbReference type="OrthoDB" id="9795390at2"/>
<dbReference type="InterPro" id="IPR004147">
    <property type="entry name" value="ABC1_dom"/>
</dbReference>
<dbReference type="KEGG" id="apb:SAR116_1342"/>
<dbReference type="SUPFAM" id="SSF56112">
    <property type="entry name" value="Protein kinase-like (PK-like)"/>
    <property type="match status" value="1"/>
</dbReference>
<gene>
    <name evidence="3" type="ordered locus">SAR116_1342</name>
</gene>
<accession>D5BTI8</accession>
<dbReference type="InterPro" id="IPR011009">
    <property type="entry name" value="Kinase-like_dom_sf"/>
</dbReference>
<dbReference type="CDD" id="cd13970">
    <property type="entry name" value="ABC1_ADCK3"/>
    <property type="match status" value="1"/>
</dbReference>
<reference evidence="3 4" key="1">
    <citation type="journal article" date="2010" name="J. Bacteriol.">
        <title>Complete genome sequence of "Candidatus Puniceispirillum marinum" IMCC1322, a representative of the SAR116 clade in the Alphaproteobacteria.</title>
        <authorList>
            <person name="Oh H.M."/>
            <person name="Kwon K.K."/>
            <person name="Kang I."/>
            <person name="Kang S.G."/>
            <person name="Lee J.H."/>
            <person name="Kim S.J."/>
            <person name="Cho J.C."/>
        </authorList>
    </citation>
    <scope>NUCLEOTIDE SEQUENCE [LARGE SCALE GENOMIC DNA]</scope>
    <source>
        <strain evidence="3 4">IMCC1322</strain>
    </source>
</reference>
<dbReference type="EMBL" id="CP001751">
    <property type="protein sequence ID" value="ADE39585.1"/>
    <property type="molecule type" value="Genomic_DNA"/>
</dbReference>
<dbReference type="GO" id="GO:0016491">
    <property type="term" value="F:oxidoreductase activity"/>
    <property type="evidence" value="ECO:0007669"/>
    <property type="project" value="UniProtKB-KW"/>
</dbReference>
<feature type="domain" description="ABC1 atypical kinase-like" evidence="2">
    <location>
        <begin position="91"/>
        <end position="330"/>
    </location>
</feature>
<dbReference type="eggNOG" id="COG0661">
    <property type="taxonomic scope" value="Bacteria"/>
</dbReference>
<dbReference type="PANTHER" id="PTHR10566">
    <property type="entry name" value="CHAPERONE-ACTIVITY OF BC1 COMPLEX CABC1 -RELATED"/>
    <property type="match status" value="1"/>
</dbReference>
<evidence type="ECO:0000313" key="3">
    <source>
        <dbReference type="EMBL" id="ADE39585.1"/>
    </source>
</evidence>
<dbReference type="InterPro" id="IPR034646">
    <property type="entry name" value="ADCK3_dom"/>
</dbReference>